<evidence type="ECO:0000313" key="3">
    <source>
        <dbReference type="Proteomes" id="UP000178758"/>
    </source>
</evidence>
<dbReference type="GO" id="GO:0003700">
    <property type="term" value="F:DNA-binding transcription factor activity"/>
    <property type="evidence" value="ECO:0007669"/>
    <property type="project" value="TreeGrafter"/>
</dbReference>
<dbReference type="Proteomes" id="UP000178758">
    <property type="component" value="Unassembled WGS sequence"/>
</dbReference>
<keyword evidence="1" id="KW-0238">DNA-binding</keyword>
<evidence type="ECO:0000313" key="2">
    <source>
        <dbReference type="EMBL" id="OGD54846.1"/>
    </source>
</evidence>
<evidence type="ECO:0000256" key="1">
    <source>
        <dbReference type="ARBA" id="ARBA00023125"/>
    </source>
</evidence>
<dbReference type="NCBIfam" id="TIGR00738">
    <property type="entry name" value="rrf2_super"/>
    <property type="match status" value="1"/>
</dbReference>
<dbReference type="SUPFAM" id="SSF46785">
    <property type="entry name" value="Winged helix' DNA-binding domain"/>
    <property type="match status" value="1"/>
</dbReference>
<dbReference type="PANTHER" id="PTHR33221">
    <property type="entry name" value="WINGED HELIX-TURN-HELIX TRANSCRIPTIONAL REGULATOR, RRF2 FAMILY"/>
    <property type="match status" value="1"/>
</dbReference>
<dbReference type="InterPro" id="IPR036390">
    <property type="entry name" value="WH_DNA-bd_sf"/>
</dbReference>
<dbReference type="Gene3D" id="1.10.10.10">
    <property type="entry name" value="Winged helix-like DNA-binding domain superfamily/Winged helix DNA-binding domain"/>
    <property type="match status" value="1"/>
</dbReference>
<accession>A0A1F5DIJ9</accession>
<evidence type="ECO:0008006" key="4">
    <source>
        <dbReference type="Google" id="ProtNLM"/>
    </source>
</evidence>
<gene>
    <name evidence="2" type="ORF">A3J78_00835</name>
</gene>
<protein>
    <recommendedName>
        <fullName evidence="4">Rrf2 family transcriptional regulator</fullName>
    </recommendedName>
</protein>
<reference evidence="2 3" key="1">
    <citation type="journal article" date="2016" name="Nat. Commun.">
        <title>Thousands of microbial genomes shed light on interconnected biogeochemical processes in an aquifer system.</title>
        <authorList>
            <person name="Anantharaman K."/>
            <person name="Brown C.T."/>
            <person name="Hug L.A."/>
            <person name="Sharon I."/>
            <person name="Castelle C.J."/>
            <person name="Probst A.J."/>
            <person name="Thomas B.C."/>
            <person name="Singh A."/>
            <person name="Wilkins M.J."/>
            <person name="Karaoz U."/>
            <person name="Brodie E.L."/>
            <person name="Williams K.H."/>
            <person name="Hubbard S.S."/>
            <person name="Banfield J.F."/>
        </authorList>
    </citation>
    <scope>NUCLEOTIDE SEQUENCE [LARGE SCALE GENOMIC DNA]</scope>
</reference>
<sequence length="130" mass="14563">MFTINKATEYAILLLINLQYGNKKQRSLVEIAKLKSLPIKYLEQIAKKLKKANIIVSKEGAGGGYLLTKQKENISISAIINAIQGKKGLVSCIHGSCQSEKECLHKKVWVNLQSVLERELMRIKLADLVK</sequence>
<dbReference type="GO" id="GO:0005829">
    <property type="term" value="C:cytosol"/>
    <property type="evidence" value="ECO:0007669"/>
    <property type="project" value="TreeGrafter"/>
</dbReference>
<dbReference type="InterPro" id="IPR000944">
    <property type="entry name" value="Tscrpt_reg_Rrf2"/>
</dbReference>
<dbReference type="PANTHER" id="PTHR33221:SF5">
    <property type="entry name" value="HTH-TYPE TRANSCRIPTIONAL REGULATOR ISCR"/>
    <property type="match status" value="1"/>
</dbReference>
<dbReference type="InterPro" id="IPR036388">
    <property type="entry name" value="WH-like_DNA-bd_sf"/>
</dbReference>
<dbReference type="AlphaFoldDB" id="A0A1F5DIJ9"/>
<dbReference type="GO" id="GO:0003677">
    <property type="term" value="F:DNA binding"/>
    <property type="evidence" value="ECO:0007669"/>
    <property type="project" value="UniProtKB-KW"/>
</dbReference>
<organism evidence="2 3">
    <name type="scientific">Candidatus Beckwithbacteria bacterium RBG_13_35_6</name>
    <dbReference type="NCBI Taxonomy" id="1797456"/>
    <lineage>
        <taxon>Bacteria</taxon>
        <taxon>Candidatus Beckwithiibacteriota</taxon>
    </lineage>
</organism>
<name>A0A1F5DIJ9_9BACT</name>
<dbReference type="PROSITE" id="PS51197">
    <property type="entry name" value="HTH_RRF2_2"/>
    <property type="match status" value="1"/>
</dbReference>
<dbReference type="Pfam" id="PF02082">
    <property type="entry name" value="Rrf2"/>
    <property type="match status" value="1"/>
</dbReference>
<comment type="caution">
    <text evidence="2">The sequence shown here is derived from an EMBL/GenBank/DDBJ whole genome shotgun (WGS) entry which is preliminary data.</text>
</comment>
<proteinExistence type="predicted"/>
<dbReference type="EMBL" id="MEZJ01000003">
    <property type="protein sequence ID" value="OGD54846.1"/>
    <property type="molecule type" value="Genomic_DNA"/>
</dbReference>